<evidence type="ECO:0008006" key="3">
    <source>
        <dbReference type="Google" id="ProtNLM"/>
    </source>
</evidence>
<keyword evidence="2" id="KW-1185">Reference proteome</keyword>
<dbReference type="EMBL" id="OU892284">
    <property type="protein sequence ID" value="CAG9773097.1"/>
    <property type="molecule type" value="Genomic_DNA"/>
</dbReference>
<dbReference type="Proteomes" id="UP001152799">
    <property type="component" value="Chromosome 8"/>
</dbReference>
<proteinExistence type="predicted"/>
<gene>
    <name evidence="1" type="ORF">CEUTPL_LOCUS13498</name>
</gene>
<protein>
    <recommendedName>
        <fullName evidence="3">Coiled-coil domain-containing protein 181</fullName>
    </recommendedName>
</protein>
<name>A0A9N9QSV9_9CUCU</name>
<sequence length="368" mass="42778">MEKMDLNEAEDGDIGCYFLQPSATPYNIIEKLQQANFELFNSTPQAIKSSKVKFRDELVSFEPELTDDDVNSIESDHVVDELPQQIVAKNDEVLYNTVVQENVDIYDTIEEEIEETVFDELVLSDIEVDKNNSNEEILMEKKISPIIINEDKSKTKHSKRKNKSTLKKQDIHCKEHCIERLDTHLSMSIKKLEIHEKTPVNLPPLQLHQRKCCDNLKQSNTDRNLPNYKGYRSEYGLSSRQIKNRDRYMEMLRQKELSRQKLIEDYRALRVQQNEEVFCQWLKKVSKRGKDEQQINFLSPNVDKAKERPKTAGFTPKTTIKKKKRPHTSQSCVYIEVSPSVLKKGINIGDLLITNSKALTKKLHILTV</sequence>
<accession>A0A9N9QSV9</accession>
<evidence type="ECO:0000313" key="1">
    <source>
        <dbReference type="EMBL" id="CAG9773097.1"/>
    </source>
</evidence>
<dbReference type="AlphaFoldDB" id="A0A9N9QSV9"/>
<organism evidence="1 2">
    <name type="scientific">Ceutorhynchus assimilis</name>
    <name type="common">cabbage seed weevil</name>
    <dbReference type="NCBI Taxonomy" id="467358"/>
    <lineage>
        <taxon>Eukaryota</taxon>
        <taxon>Metazoa</taxon>
        <taxon>Ecdysozoa</taxon>
        <taxon>Arthropoda</taxon>
        <taxon>Hexapoda</taxon>
        <taxon>Insecta</taxon>
        <taxon>Pterygota</taxon>
        <taxon>Neoptera</taxon>
        <taxon>Endopterygota</taxon>
        <taxon>Coleoptera</taxon>
        <taxon>Polyphaga</taxon>
        <taxon>Cucujiformia</taxon>
        <taxon>Curculionidae</taxon>
        <taxon>Ceutorhynchinae</taxon>
        <taxon>Ceutorhynchus</taxon>
    </lineage>
</organism>
<evidence type="ECO:0000313" key="2">
    <source>
        <dbReference type="Proteomes" id="UP001152799"/>
    </source>
</evidence>
<dbReference type="OrthoDB" id="8046612at2759"/>
<reference evidence="1" key="1">
    <citation type="submission" date="2022-01" db="EMBL/GenBank/DDBJ databases">
        <authorList>
            <person name="King R."/>
        </authorList>
    </citation>
    <scope>NUCLEOTIDE SEQUENCE</scope>
</reference>